<name>A0ACB5TB34_AMBMO</name>
<organism evidence="1 2">
    <name type="scientific">Ambrosiozyma monospora</name>
    <name type="common">Yeast</name>
    <name type="synonym">Endomycopsis monosporus</name>
    <dbReference type="NCBI Taxonomy" id="43982"/>
    <lineage>
        <taxon>Eukaryota</taxon>
        <taxon>Fungi</taxon>
        <taxon>Dikarya</taxon>
        <taxon>Ascomycota</taxon>
        <taxon>Saccharomycotina</taxon>
        <taxon>Pichiomycetes</taxon>
        <taxon>Pichiales</taxon>
        <taxon>Pichiaceae</taxon>
        <taxon>Ambrosiozyma</taxon>
    </lineage>
</organism>
<reference evidence="1" key="1">
    <citation type="submission" date="2023-04" db="EMBL/GenBank/DDBJ databases">
        <title>Ambrosiozyma monospora NBRC 10751.</title>
        <authorList>
            <person name="Ichikawa N."/>
            <person name="Sato H."/>
            <person name="Tonouchi N."/>
        </authorList>
    </citation>
    <scope>NUCLEOTIDE SEQUENCE</scope>
    <source>
        <strain evidence="1">NBRC 10751</strain>
    </source>
</reference>
<evidence type="ECO:0000313" key="2">
    <source>
        <dbReference type="Proteomes" id="UP001165064"/>
    </source>
</evidence>
<sequence>MTLDRDSLSYTTHNSQYNSTHKREGSSRSGSTHSTHKHHHHKHHHQHHISNTSHENSNANFVSSVDPRSTRLPSISSSSIISGSSSSPLPPPQLLLSSGNNNSSPFQSQSLQSSSLPFSLNSSFYSNSFDLNSINKPSSISGPSTNLYSNSNSSSFLPQLQQQAMSPSNFNFTQLRSTNMAKTSSSSTTNSSFTNNASTTTTMTTTTTMSSSTGQPSRRSRKGCLTCRARKRKCCETKPICSECRRLKIKCRWWSDEQKANLNKNRSRKKDKSFMKADEVMCEDLDMIVKVVRAKVEYSVVDGVLVQGSVDDDDD</sequence>
<dbReference type="EMBL" id="BSXS01005612">
    <property type="protein sequence ID" value="GME84602.1"/>
    <property type="molecule type" value="Genomic_DNA"/>
</dbReference>
<evidence type="ECO:0000313" key="1">
    <source>
        <dbReference type="EMBL" id="GME84602.1"/>
    </source>
</evidence>
<proteinExistence type="predicted"/>
<dbReference type="Proteomes" id="UP001165064">
    <property type="component" value="Unassembled WGS sequence"/>
</dbReference>
<gene>
    <name evidence="1" type="ORF">Amon02_000695800</name>
</gene>
<comment type="caution">
    <text evidence="1">The sequence shown here is derived from an EMBL/GenBank/DDBJ whole genome shotgun (WGS) entry which is preliminary data.</text>
</comment>
<keyword evidence="2" id="KW-1185">Reference proteome</keyword>
<accession>A0ACB5TB34</accession>
<protein>
    <submittedName>
        <fullName evidence="1">Unnamed protein product</fullName>
    </submittedName>
</protein>